<dbReference type="AlphaFoldDB" id="A0A1Y2I0H3"/>
<feature type="transmembrane region" description="Helical" evidence="2">
    <location>
        <begin position="266"/>
        <end position="287"/>
    </location>
</feature>
<proteinExistence type="predicted"/>
<evidence type="ECO:0000256" key="1">
    <source>
        <dbReference type="SAM" id="MobiDB-lite"/>
    </source>
</evidence>
<evidence type="ECO:0000313" key="4">
    <source>
        <dbReference type="Proteomes" id="UP000193411"/>
    </source>
</evidence>
<feature type="transmembrane region" description="Helical" evidence="2">
    <location>
        <begin position="351"/>
        <end position="376"/>
    </location>
</feature>
<organism evidence="3 4">
    <name type="scientific">Catenaria anguillulae PL171</name>
    <dbReference type="NCBI Taxonomy" id="765915"/>
    <lineage>
        <taxon>Eukaryota</taxon>
        <taxon>Fungi</taxon>
        <taxon>Fungi incertae sedis</taxon>
        <taxon>Blastocladiomycota</taxon>
        <taxon>Blastocladiomycetes</taxon>
        <taxon>Blastocladiales</taxon>
        <taxon>Catenariaceae</taxon>
        <taxon>Catenaria</taxon>
    </lineage>
</organism>
<dbReference type="Proteomes" id="UP000193411">
    <property type="component" value="Unassembled WGS sequence"/>
</dbReference>
<comment type="caution">
    <text evidence="3">The sequence shown here is derived from an EMBL/GenBank/DDBJ whole genome shotgun (WGS) entry which is preliminary data.</text>
</comment>
<protein>
    <submittedName>
        <fullName evidence="3">Uncharacterized protein</fullName>
    </submittedName>
</protein>
<keyword evidence="2" id="KW-0812">Transmembrane</keyword>
<feature type="region of interest" description="Disordered" evidence="1">
    <location>
        <begin position="1"/>
        <end position="93"/>
    </location>
</feature>
<keyword evidence="4" id="KW-1185">Reference proteome</keyword>
<sequence>MAPPSTPTRPTSNSPAPEEARVSGSADRSEETVPPVVPADNEPMLIPARPSASGEESDAASLQSPSGSTSPNLDATATPHGTAPTGTGTSSGLAMAAESGLVYQHLVCSEPSSPTQSDSLLSPSGSPHMATTQVDADLPVPAETSYIATPASSYPPSLHSRSSAPLFPSFPRRAASGTALATSTLGRTSVIAPAGPDSDIVFTRSDHLPDYGDVPSKPPSYLAVQERDARNSFDGHLVHDHVPTYVTLGLFGGCIPSIGPLKVGTLRFVTMVYLVCTVVATLSFTILEITMMRDFTHIFRVPVTPSPDFDVSDPRLEPDVDPLPLVHLVLNAIWCPSALMAFVLLSQEVVLGYRIAVHIVYFCLCGEVFTTVLQSANRATQVSRGANNLRNDHAQRVLNLTISIRTALLPLHLVGAWVVYWTAKLLPNSMETAAMVARRRRIRTGQRVPGWHPDLMEDEDVSVATARANAASADARSIEATSAGPWHWPV</sequence>
<feature type="compositionally biased region" description="Low complexity" evidence="1">
    <location>
        <begin position="8"/>
        <end position="17"/>
    </location>
</feature>
<dbReference type="OrthoDB" id="5573915at2759"/>
<reference evidence="3 4" key="1">
    <citation type="submission" date="2016-07" db="EMBL/GenBank/DDBJ databases">
        <title>Pervasive Adenine N6-methylation of Active Genes in Fungi.</title>
        <authorList>
            <consortium name="DOE Joint Genome Institute"/>
            <person name="Mondo S.J."/>
            <person name="Dannebaum R.O."/>
            <person name="Kuo R.C."/>
            <person name="Labutti K."/>
            <person name="Haridas S."/>
            <person name="Kuo A."/>
            <person name="Salamov A."/>
            <person name="Ahrendt S.R."/>
            <person name="Lipzen A."/>
            <person name="Sullivan W."/>
            <person name="Andreopoulos W.B."/>
            <person name="Clum A."/>
            <person name="Lindquist E."/>
            <person name="Daum C."/>
            <person name="Ramamoorthy G.K."/>
            <person name="Gryganskyi A."/>
            <person name="Culley D."/>
            <person name="Magnuson J.K."/>
            <person name="James T.Y."/>
            <person name="O'Malley M.A."/>
            <person name="Stajich J.E."/>
            <person name="Spatafora J.W."/>
            <person name="Visel A."/>
            <person name="Grigoriev I.V."/>
        </authorList>
    </citation>
    <scope>NUCLEOTIDE SEQUENCE [LARGE SCALE GENOMIC DNA]</scope>
    <source>
        <strain evidence="3 4">PL171</strain>
    </source>
</reference>
<evidence type="ECO:0000313" key="3">
    <source>
        <dbReference type="EMBL" id="ORZ40358.1"/>
    </source>
</evidence>
<gene>
    <name evidence="3" type="ORF">BCR44DRAFT_36071</name>
</gene>
<keyword evidence="2" id="KW-1133">Transmembrane helix</keyword>
<evidence type="ECO:0000256" key="2">
    <source>
        <dbReference type="SAM" id="Phobius"/>
    </source>
</evidence>
<feature type="transmembrane region" description="Helical" evidence="2">
    <location>
        <begin position="325"/>
        <end position="345"/>
    </location>
</feature>
<feature type="transmembrane region" description="Helical" evidence="2">
    <location>
        <begin position="397"/>
        <end position="420"/>
    </location>
</feature>
<feature type="compositionally biased region" description="Low complexity" evidence="1">
    <location>
        <begin position="75"/>
        <end position="93"/>
    </location>
</feature>
<feature type="compositionally biased region" description="Polar residues" evidence="1">
    <location>
        <begin position="60"/>
        <end position="73"/>
    </location>
</feature>
<feature type="compositionally biased region" description="Polar residues" evidence="1">
    <location>
        <begin position="110"/>
        <end position="133"/>
    </location>
</feature>
<dbReference type="EMBL" id="MCFL01000003">
    <property type="protein sequence ID" value="ORZ40358.1"/>
    <property type="molecule type" value="Genomic_DNA"/>
</dbReference>
<keyword evidence="2" id="KW-0472">Membrane</keyword>
<name>A0A1Y2I0H3_9FUNG</name>
<accession>A0A1Y2I0H3</accession>
<feature type="region of interest" description="Disordered" evidence="1">
    <location>
        <begin position="109"/>
        <end position="133"/>
    </location>
</feature>